<gene>
    <name evidence="3" type="ORF">B1812_03300</name>
</gene>
<dbReference type="PANTHER" id="PTHR33755">
    <property type="entry name" value="TOXIN PARE1-RELATED"/>
    <property type="match status" value="1"/>
</dbReference>
<dbReference type="InterPro" id="IPR007712">
    <property type="entry name" value="RelE/ParE_toxin"/>
</dbReference>
<dbReference type="RefSeq" id="WP_085770328.1">
    <property type="nucleotide sequence ID" value="NZ_AP027149.1"/>
</dbReference>
<dbReference type="AlphaFoldDB" id="A0A1W6MRS3"/>
<reference evidence="3 4" key="1">
    <citation type="submission" date="2017-02" db="EMBL/GenBank/DDBJ databases">
        <authorList>
            <person name="Peterson S.W."/>
        </authorList>
    </citation>
    <scope>NUCLEOTIDE SEQUENCE [LARGE SCALE GENOMIC DNA]</scope>
    <source>
        <strain evidence="3 4">S285</strain>
    </source>
</reference>
<organism evidence="3 4">
    <name type="scientific">Methylocystis bryophila</name>
    <dbReference type="NCBI Taxonomy" id="655015"/>
    <lineage>
        <taxon>Bacteria</taxon>
        <taxon>Pseudomonadati</taxon>
        <taxon>Pseudomonadota</taxon>
        <taxon>Alphaproteobacteria</taxon>
        <taxon>Hyphomicrobiales</taxon>
        <taxon>Methylocystaceae</taxon>
        <taxon>Methylocystis</taxon>
    </lineage>
</organism>
<accession>A0A1W6MRS3</accession>
<dbReference type="STRING" id="655015.B1812_03300"/>
<dbReference type="Gene3D" id="3.30.2310.20">
    <property type="entry name" value="RelE-like"/>
    <property type="match status" value="1"/>
</dbReference>
<dbReference type="KEGG" id="mbry:B1812_03300"/>
<name>A0A1W6MRS3_9HYPH</name>
<keyword evidence="4" id="KW-1185">Reference proteome</keyword>
<dbReference type="InterPro" id="IPR035093">
    <property type="entry name" value="RelE/ParE_toxin_dom_sf"/>
</dbReference>
<keyword evidence="2" id="KW-1277">Toxin-antitoxin system</keyword>
<comment type="similarity">
    <text evidence="1">Belongs to the RelE toxin family.</text>
</comment>
<dbReference type="InterPro" id="IPR051803">
    <property type="entry name" value="TA_system_RelE-like_toxin"/>
</dbReference>
<evidence type="ECO:0000256" key="2">
    <source>
        <dbReference type="ARBA" id="ARBA00022649"/>
    </source>
</evidence>
<protein>
    <recommendedName>
        <fullName evidence="5">Plasmid stabilization protein</fullName>
    </recommendedName>
</protein>
<evidence type="ECO:0008006" key="5">
    <source>
        <dbReference type="Google" id="ProtNLM"/>
    </source>
</evidence>
<evidence type="ECO:0000313" key="4">
    <source>
        <dbReference type="Proteomes" id="UP000193978"/>
    </source>
</evidence>
<proteinExistence type="inferred from homology"/>
<evidence type="ECO:0000256" key="1">
    <source>
        <dbReference type="ARBA" id="ARBA00006226"/>
    </source>
</evidence>
<dbReference type="Proteomes" id="UP000193978">
    <property type="component" value="Chromosome"/>
</dbReference>
<dbReference type="Pfam" id="PF05016">
    <property type="entry name" value="ParE_toxin"/>
    <property type="match status" value="1"/>
</dbReference>
<sequence length="93" mass="10758">MIVRYARRAERDLAFILSYLAARSPAGARQVAAHLQASIEFIAENPGGGMATRNPRLFVKVVPKYPYKIFYRLHEQVVEIVHIRHSSRRPWLK</sequence>
<evidence type="ECO:0000313" key="3">
    <source>
        <dbReference type="EMBL" id="ARN80267.1"/>
    </source>
</evidence>
<dbReference type="EMBL" id="CP019948">
    <property type="protein sequence ID" value="ARN80267.1"/>
    <property type="molecule type" value="Genomic_DNA"/>
</dbReference>